<dbReference type="STRING" id="1182568.SU48_12395"/>
<feature type="transmembrane region" description="Helical" evidence="6">
    <location>
        <begin position="227"/>
        <end position="250"/>
    </location>
</feature>
<dbReference type="RefSeq" id="WP_064015510.1">
    <property type="nucleotide sequence ID" value="NZ_CP011387.1"/>
</dbReference>
<evidence type="ECO:0000256" key="5">
    <source>
        <dbReference type="ARBA" id="ARBA00023136"/>
    </source>
</evidence>
<dbReference type="Pfam" id="PF02653">
    <property type="entry name" value="BPD_transp_2"/>
    <property type="match status" value="1"/>
</dbReference>
<dbReference type="OrthoDB" id="9789927at2"/>
<sequence>MLSNTQPGSAGAGRFKVGRWGWVAVFAVAALVPLFGPSGYLLDIGINIMIYAMLAYGMNVLLGYTGQLPLAHAGFFGIGAYTVGILTLKAGWSFWLAWPVAVALCAVLGLLLGLVAFRTKGDAFSIFTLGVGVIIMLVINKWDTLTGGNEGLNGINPPAGLEALSQGVGIKLSAGFYYLALISLILTVLAVARARGSVFGRSLIAIRGGEDLARSAGIDVFTHKLRAMMLSTAIAGFAGGVYAVYVGFLGSASAGPVMTFTVLLYLLVGGLGTLAGPLIGPALMYTLTQSLKGLQDYQYIVFGPLLILLIMFAPQGLAGLWMKARAKRAMSAVTGNKGAKRA</sequence>
<feature type="transmembrane region" description="Helical" evidence="6">
    <location>
        <begin position="44"/>
        <end position="64"/>
    </location>
</feature>
<keyword evidence="5 6" id="KW-0472">Membrane</keyword>
<dbReference type="InterPro" id="IPR001851">
    <property type="entry name" value="ABC_transp_permease"/>
</dbReference>
<evidence type="ECO:0000313" key="8">
    <source>
        <dbReference type="Proteomes" id="UP000077363"/>
    </source>
</evidence>
<reference evidence="7 8" key="1">
    <citation type="submission" date="2015-01" db="EMBL/GenBank/DDBJ databases">
        <title>Deinococcus puniceus/DY1/ whole genome sequencing.</title>
        <authorList>
            <person name="Kim M.K."/>
            <person name="Srinivasan S."/>
            <person name="Lee J.-J."/>
        </authorList>
    </citation>
    <scope>NUCLEOTIDE SEQUENCE [LARGE SCALE GENOMIC DNA]</scope>
    <source>
        <strain evidence="7 8">DY1</strain>
    </source>
</reference>
<dbReference type="PATRIC" id="fig|1182568.3.peg.2562"/>
<accession>A0A172TBL2</accession>
<keyword evidence="2" id="KW-1003">Cell membrane</keyword>
<feature type="transmembrane region" description="Helical" evidence="6">
    <location>
        <begin position="262"/>
        <end position="287"/>
    </location>
</feature>
<gene>
    <name evidence="7" type="ORF">SU48_12395</name>
</gene>
<evidence type="ECO:0000256" key="6">
    <source>
        <dbReference type="SAM" id="Phobius"/>
    </source>
</evidence>
<organism evidence="7 8">
    <name type="scientific">Deinococcus puniceus</name>
    <dbReference type="NCBI Taxonomy" id="1182568"/>
    <lineage>
        <taxon>Bacteria</taxon>
        <taxon>Thermotogati</taxon>
        <taxon>Deinococcota</taxon>
        <taxon>Deinococci</taxon>
        <taxon>Deinococcales</taxon>
        <taxon>Deinococcaceae</taxon>
        <taxon>Deinococcus</taxon>
    </lineage>
</organism>
<feature type="transmembrane region" description="Helical" evidence="6">
    <location>
        <begin position="175"/>
        <end position="194"/>
    </location>
</feature>
<keyword evidence="3 6" id="KW-0812">Transmembrane</keyword>
<name>A0A172TBL2_9DEIO</name>
<comment type="subcellular location">
    <subcellularLocation>
        <location evidence="1">Cell membrane</location>
        <topology evidence="1">Multi-pass membrane protein</topology>
    </subcellularLocation>
</comment>
<evidence type="ECO:0000256" key="1">
    <source>
        <dbReference type="ARBA" id="ARBA00004651"/>
    </source>
</evidence>
<evidence type="ECO:0000256" key="3">
    <source>
        <dbReference type="ARBA" id="ARBA00022692"/>
    </source>
</evidence>
<dbReference type="AlphaFoldDB" id="A0A172TBL2"/>
<feature type="transmembrane region" description="Helical" evidence="6">
    <location>
        <begin position="299"/>
        <end position="321"/>
    </location>
</feature>
<dbReference type="CDD" id="cd06581">
    <property type="entry name" value="TM_PBP1_LivM_like"/>
    <property type="match status" value="1"/>
</dbReference>
<dbReference type="PANTHER" id="PTHR30482">
    <property type="entry name" value="HIGH-AFFINITY BRANCHED-CHAIN AMINO ACID TRANSPORT SYSTEM PERMEASE"/>
    <property type="match status" value="1"/>
</dbReference>
<protein>
    <submittedName>
        <fullName evidence="7">ABC transporter permease</fullName>
    </submittedName>
</protein>
<keyword evidence="8" id="KW-1185">Reference proteome</keyword>
<keyword evidence="4 6" id="KW-1133">Transmembrane helix</keyword>
<feature type="transmembrane region" description="Helical" evidence="6">
    <location>
        <begin position="95"/>
        <end position="117"/>
    </location>
</feature>
<dbReference type="GO" id="GO:0005886">
    <property type="term" value="C:plasma membrane"/>
    <property type="evidence" value="ECO:0007669"/>
    <property type="project" value="UniProtKB-SubCell"/>
</dbReference>
<dbReference type="GO" id="GO:0015658">
    <property type="term" value="F:branched-chain amino acid transmembrane transporter activity"/>
    <property type="evidence" value="ECO:0007669"/>
    <property type="project" value="InterPro"/>
</dbReference>
<proteinExistence type="predicted"/>
<dbReference type="PANTHER" id="PTHR30482:SF17">
    <property type="entry name" value="ABC TRANSPORTER ATP-BINDING PROTEIN"/>
    <property type="match status" value="1"/>
</dbReference>
<dbReference type="Proteomes" id="UP000077363">
    <property type="component" value="Chromosome"/>
</dbReference>
<evidence type="ECO:0000256" key="4">
    <source>
        <dbReference type="ARBA" id="ARBA00022989"/>
    </source>
</evidence>
<evidence type="ECO:0000313" key="7">
    <source>
        <dbReference type="EMBL" id="ANE44429.1"/>
    </source>
</evidence>
<dbReference type="EMBL" id="CP011387">
    <property type="protein sequence ID" value="ANE44429.1"/>
    <property type="molecule type" value="Genomic_DNA"/>
</dbReference>
<evidence type="ECO:0000256" key="2">
    <source>
        <dbReference type="ARBA" id="ARBA00022475"/>
    </source>
</evidence>
<feature type="transmembrane region" description="Helical" evidence="6">
    <location>
        <begin position="20"/>
        <end position="37"/>
    </location>
</feature>
<feature type="transmembrane region" description="Helical" evidence="6">
    <location>
        <begin position="123"/>
        <end position="139"/>
    </location>
</feature>
<feature type="transmembrane region" description="Helical" evidence="6">
    <location>
        <begin position="70"/>
        <end position="88"/>
    </location>
</feature>
<dbReference type="InterPro" id="IPR043428">
    <property type="entry name" value="LivM-like"/>
</dbReference>
<dbReference type="KEGG" id="dpu:SU48_12395"/>